<dbReference type="SFLD" id="SFLDS00003">
    <property type="entry name" value="Haloacid_Dehalogenase"/>
    <property type="match status" value="1"/>
</dbReference>
<dbReference type="SUPFAM" id="SSF56784">
    <property type="entry name" value="HAD-like"/>
    <property type="match status" value="1"/>
</dbReference>
<keyword evidence="1" id="KW-0285">Flavoprotein</keyword>
<keyword evidence="2" id="KW-0288">FMN</keyword>
<dbReference type="PRINTS" id="PR00413">
    <property type="entry name" value="HADHALOGNASE"/>
</dbReference>
<dbReference type="Pfam" id="PF00179">
    <property type="entry name" value="UQ_con"/>
    <property type="match status" value="2"/>
</dbReference>
<dbReference type="SFLD" id="SFLDG01135">
    <property type="entry name" value="C1.5.6:_HAD__Beta-PGM__Phospha"/>
    <property type="match status" value="1"/>
</dbReference>
<dbReference type="InterPro" id="IPR023465">
    <property type="entry name" value="Riboflavin_kinase_dom_sf"/>
</dbReference>
<accession>A0A498HDB7</accession>
<evidence type="ECO:0000313" key="6">
    <source>
        <dbReference type="EMBL" id="RXH68770.1"/>
    </source>
</evidence>
<dbReference type="Gene3D" id="1.10.150.240">
    <property type="entry name" value="Putative phosphatase, domain 2"/>
    <property type="match status" value="1"/>
</dbReference>
<dbReference type="Proteomes" id="UP000290289">
    <property type="component" value="Chromosome 17"/>
</dbReference>
<reference evidence="6 7" key="1">
    <citation type="submission" date="2018-10" db="EMBL/GenBank/DDBJ databases">
        <title>A high-quality apple genome assembly.</title>
        <authorList>
            <person name="Hu J."/>
        </authorList>
    </citation>
    <scope>NUCLEOTIDE SEQUENCE [LARGE SCALE GENOMIC DNA]</scope>
    <source>
        <strain evidence="7">cv. HFTH1</strain>
        <tissue evidence="6">Young leaf</tissue>
    </source>
</reference>
<dbReference type="InterPro" id="IPR016135">
    <property type="entry name" value="UBQ-conjugating_enzyme/RWD"/>
</dbReference>
<dbReference type="STRING" id="3750.A0A498HDB7"/>
<dbReference type="NCBIfam" id="TIGR01509">
    <property type="entry name" value="HAD-SF-IA-v3"/>
    <property type="match status" value="1"/>
</dbReference>
<dbReference type="CDD" id="cd23813">
    <property type="entry name" value="UBCc_UBE2N"/>
    <property type="match status" value="1"/>
</dbReference>
<dbReference type="InterPro" id="IPR006439">
    <property type="entry name" value="HAD-SF_hydro_IA"/>
</dbReference>
<keyword evidence="7" id="KW-1185">Reference proteome</keyword>
<dbReference type="InterPro" id="IPR023214">
    <property type="entry name" value="HAD_sf"/>
</dbReference>
<dbReference type="AlphaFoldDB" id="A0A498HDB7"/>
<comment type="caution">
    <text evidence="6">The sequence shown here is derived from an EMBL/GenBank/DDBJ whole genome shotgun (WGS) entry which is preliminary data.</text>
</comment>
<dbReference type="Gene3D" id="2.40.30.30">
    <property type="entry name" value="Riboflavin kinase-like"/>
    <property type="match status" value="1"/>
</dbReference>
<proteinExistence type="predicted"/>
<dbReference type="SFLD" id="SFLDG01129">
    <property type="entry name" value="C1.5:_HAD__Beta-PGM__Phosphata"/>
    <property type="match status" value="1"/>
</dbReference>
<dbReference type="GO" id="GO:0008531">
    <property type="term" value="F:riboflavin kinase activity"/>
    <property type="evidence" value="ECO:0007669"/>
    <property type="project" value="InterPro"/>
</dbReference>
<dbReference type="InterPro" id="IPR023198">
    <property type="entry name" value="PGP-like_dom2"/>
</dbReference>
<gene>
    <name evidence="6" type="ORF">DVH24_031103</name>
</gene>
<keyword evidence="3" id="KW-0808">Transferase</keyword>
<dbReference type="GO" id="GO:0043136">
    <property type="term" value="F:sn-glycerol 3-phosphatase activity"/>
    <property type="evidence" value="ECO:0007669"/>
    <property type="project" value="TreeGrafter"/>
</dbReference>
<dbReference type="PANTHER" id="PTHR18901:SF44">
    <property type="entry name" value="OS01G0757900 PROTEIN"/>
    <property type="match status" value="1"/>
</dbReference>
<evidence type="ECO:0000256" key="3">
    <source>
        <dbReference type="ARBA" id="ARBA00022679"/>
    </source>
</evidence>
<dbReference type="GO" id="GO:0000166">
    <property type="term" value="F:nucleotide binding"/>
    <property type="evidence" value="ECO:0007669"/>
    <property type="project" value="UniProtKB-KW"/>
</dbReference>
<sequence>MSCRGCECNNADAENPKPKILAVIFDLDGTLLDTEWATRGVFEEFLARNGKVLDKEREEKKRLGMTLKDSAASVVKDYHLPFTPDEFVQQIIPMYQEKWKYAKALPGANRVIKHFHDHGVPMALASNSLREYIEAKISHHRGWKELFSVILGSDQVKAGKPAPDLFEEAAKQMGVDAVHCLVIEDSVVGVKAAKAAGMEVVAVPSRGEAAGCSSLADTVLHSLLEFQPEHWGLPQFEDWVDQALPIEPIYFSGLYANGFVSEVTEDGRSALPDQVWGVFFGWAVADMQKTYRVVVAIGLDCNSSPHKNIQMHTVDGNNCCISNQQMKLLLVGYIRESNTKEISSMDAEALEECKLITSASLDLPIFSRHGCVPLVPRSFSVEDMISTPGISASPAEENMRYFNVMILGPAQSPYEGGVFKLELFLPEEYPMAPPKVRFLTKIYHPNIDKASSFLLSPLSIVSPEFLIRICLDILKDKWSPALQIRTVLLSIQALLSAPNPDDPLSENIAKHWKTNEEEAVETAKEWTRLYASGD</sequence>
<dbReference type="PANTHER" id="PTHR18901">
    <property type="entry name" value="2-DEOXYGLUCOSE-6-PHOSPHATE PHOSPHATASE 2"/>
    <property type="match status" value="1"/>
</dbReference>
<dbReference type="GO" id="GO:0009231">
    <property type="term" value="P:riboflavin biosynthetic process"/>
    <property type="evidence" value="ECO:0007669"/>
    <property type="project" value="InterPro"/>
</dbReference>
<evidence type="ECO:0000313" key="7">
    <source>
        <dbReference type="Proteomes" id="UP000290289"/>
    </source>
</evidence>
<dbReference type="InterPro" id="IPR036412">
    <property type="entry name" value="HAD-like_sf"/>
</dbReference>
<dbReference type="SUPFAM" id="SSF54495">
    <property type="entry name" value="UBC-like"/>
    <property type="match status" value="1"/>
</dbReference>
<evidence type="ECO:0000256" key="2">
    <source>
        <dbReference type="ARBA" id="ARBA00022643"/>
    </source>
</evidence>
<protein>
    <recommendedName>
        <fullName evidence="5">UBC core domain-containing protein</fullName>
    </recommendedName>
</protein>
<dbReference type="Pfam" id="PF13419">
    <property type="entry name" value="HAD_2"/>
    <property type="match status" value="1"/>
</dbReference>
<dbReference type="FunFam" id="3.40.50.1000:FF:000119">
    <property type="entry name" value="Bifunctional riboflavin kinase/FMN phosphatase"/>
    <property type="match status" value="1"/>
</dbReference>
<dbReference type="Gene3D" id="3.40.50.1000">
    <property type="entry name" value="HAD superfamily/HAD-like"/>
    <property type="match status" value="1"/>
</dbReference>
<dbReference type="Gene3D" id="3.10.110.10">
    <property type="entry name" value="Ubiquitin Conjugating Enzyme"/>
    <property type="match status" value="1"/>
</dbReference>
<dbReference type="FunFam" id="3.10.110.10:FF:000027">
    <property type="entry name" value="Ubiquitin-conjugating enzyme E2 36"/>
    <property type="match status" value="1"/>
</dbReference>
<evidence type="ECO:0000259" key="5">
    <source>
        <dbReference type="PROSITE" id="PS50127"/>
    </source>
</evidence>
<dbReference type="SMART" id="SM00212">
    <property type="entry name" value="UBCc"/>
    <property type="match status" value="1"/>
</dbReference>
<dbReference type="GO" id="GO:0006114">
    <property type="term" value="P:glycerol biosynthetic process"/>
    <property type="evidence" value="ECO:0007669"/>
    <property type="project" value="TreeGrafter"/>
</dbReference>
<dbReference type="GO" id="GO:0009398">
    <property type="term" value="P:FMN biosynthetic process"/>
    <property type="evidence" value="ECO:0007669"/>
    <property type="project" value="UniProtKB-UniPathway"/>
</dbReference>
<dbReference type="InterPro" id="IPR041492">
    <property type="entry name" value="HAD_2"/>
</dbReference>
<dbReference type="InterPro" id="IPR000608">
    <property type="entry name" value="UBC"/>
</dbReference>
<dbReference type="UniPathway" id="UPA00276">
    <property type="reaction ID" value="UER00406"/>
</dbReference>
<feature type="domain" description="UBC core" evidence="5">
    <location>
        <begin position="367"/>
        <end position="532"/>
    </location>
</feature>
<organism evidence="6 7">
    <name type="scientific">Malus domestica</name>
    <name type="common">Apple</name>
    <name type="synonym">Pyrus malus</name>
    <dbReference type="NCBI Taxonomy" id="3750"/>
    <lineage>
        <taxon>Eukaryota</taxon>
        <taxon>Viridiplantae</taxon>
        <taxon>Streptophyta</taxon>
        <taxon>Embryophyta</taxon>
        <taxon>Tracheophyta</taxon>
        <taxon>Spermatophyta</taxon>
        <taxon>Magnoliopsida</taxon>
        <taxon>eudicotyledons</taxon>
        <taxon>Gunneridae</taxon>
        <taxon>Pentapetalae</taxon>
        <taxon>rosids</taxon>
        <taxon>fabids</taxon>
        <taxon>Rosales</taxon>
        <taxon>Rosaceae</taxon>
        <taxon>Amygdaloideae</taxon>
        <taxon>Maleae</taxon>
        <taxon>Malus</taxon>
    </lineage>
</organism>
<evidence type="ECO:0000256" key="4">
    <source>
        <dbReference type="ARBA" id="ARBA00022741"/>
    </source>
</evidence>
<name>A0A498HDB7_MALDO</name>
<dbReference type="EMBL" id="RDQH01000343">
    <property type="protein sequence ID" value="RXH68770.1"/>
    <property type="molecule type" value="Genomic_DNA"/>
</dbReference>
<evidence type="ECO:0000256" key="1">
    <source>
        <dbReference type="ARBA" id="ARBA00022630"/>
    </source>
</evidence>
<keyword evidence="4" id="KW-0547">Nucleotide-binding</keyword>
<dbReference type="PROSITE" id="PS50127">
    <property type="entry name" value="UBC_2"/>
    <property type="match status" value="1"/>
</dbReference>